<dbReference type="GO" id="GO:0030649">
    <property type="term" value="P:aminoglycoside antibiotic catabolic process"/>
    <property type="evidence" value="ECO:0007669"/>
    <property type="project" value="TreeGrafter"/>
</dbReference>
<evidence type="ECO:0000259" key="1">
    <source>
        <dbReference type="PROSITE" id="PS51186"/>
    </source>
</evidence>
<dbReference type="SUPFAM" id="SSF55729">
    <property type="entry name" value="Acyl-CoA N-acyltransferases (Nat)"/>
    <property type="match status" value="1"/>
</dbReference>
<dbReference type="InterPro" id="IPR051554">
    <property type="entry name" value="Acetyltransferase_Eis"/>
</dbReference>
<dbReference type="InterPro" id="IPR041380">
    <property type="entry name" value="Acetyltransf_17"/>
</dbReference>
<dbReference type="Pfam" id="PF13527">
    <property type="entry name" value="Acetyltransf_9"/>
    <property type="match status" value="1"/>
</dbReference>
<dbReference type="AlphaFoldDB" id="A0A951QG77"/>
<comment type="caution">
    <text evidence="2">The sequence shown here is derived from an EMBL/GenBank/DDBJ whole genome shotgun (WGS) entry which is preliminary data.</text>
</comment>
<dbReference type="GO" id="GO:0034069">
    <property type="term" value="F:aminoglycoside N-acetyltransferase activity"/>
    <property type="evidence" value="ECO:0007669"/>
    <property type="project" value="TreeGrafter"/>
</dbReference>
<dbReference type="PANTHER" id="PTHR37817:SF1">
    <property type="entry name" value="N-ACETYLTRANSFERASE EIS"/>
    <property type="match status" value="1"/>
</dbReference>
<accession>A0A951QG77</accession>
<dbReference type="InterPro" id="IPR036527">
    <property type="entry name" value="SCP2_sterol-bd_dom_sf"/>
</dbReference>
<dbReference type="InterPro" id="IPR000182">
    <property type="entry name" value="GNAT_dom"/>
</dbReference>
<reference evidence="2" key="1">
    <citation type="submission" date="2021-05" db="EMBL/GenBank/DDBJ databases">
        <authorList>
            <person name="Pietrasiak N."/>
            <person name="Ward R."/>
            <person name="Stajich J.E."/>
            <person name="Kurbessoian T."/>
        </authorList>
    </citation>
    <scope>NUCLEOTIDE SEQUENCE</scope>
    <source>
        <strain evidence="2">GSE-NOS-MK-12-04C</strain>
    </source>
</reference>
<gene>
    <name evidence="2" type="ORF">KME60_00120</name>
</gene>
<dbReference type="Gene3D" id="3.30.1050.10">
    <property type="entry name" value="SCP2 sterol-binding domain"/>
    <property type="match status" value="1"/>
</dbReference>
<keyword evidence="2" id="KW-0808">Transferase</keyword>
<protein>
    <submittedName>
        <fullName evidence="2">GNAT family N-acetyltransferase</fullName>
        <ecNumber evidence="2">2.3.1.-</ecNumber>
    </submittedName>
</protein>
<sequence length="390" mass="43553">MTPKFDYSTPSNPEDIQQLGYILDQCFVEPGENENYFNRIGLENLRVIRRSGQIVGGLATIPMGQWWGGLLVPMTGIAGVGIAPEYRGSGAAIALMQDTVKELHSKGVPISVLYPATQRLYRKVGYEQAGSACGWEIPTNSIQILEQPLQMKAVPVDCEVFHELYLHQARLNNGNLDRHSSIWTPAIFRDKDEKIYAYLIGTVEQPQGYIIFSQKRSEASDYIQVKDWVVVTTAAVQTFWAFLASHRSQIDQVRWKGSAIDSLTLLLLEQTVKPRFVERWLLRVVNVQKALEKRGYPEGIQGELHLEVRDDLIAENNGKFILSVANGRGEVTKGGKGELQLDIRGLAPLYTNLFAPSELQVMGQLEGTETAISTAAQIFADSSPWMADHF</sequence>
<reference evidence="2" key="2">
    <citation type="journal article" date="2022" name="Microbiol. Resour. Announc.">
        <title>Metagenome Sequencing to Explore Phylogenomics of Terrestrial Cyanobacteria.</title>
        <authorList>
            <person name="Ward R.D."/>
            <person name="Stajich J.E."/>
            <person name="Johansen J.R."/>
            <person name="Huntemann M."/>
            <person name="Clum A."/>
            <person name="Foster B."/>
            <person name="Foster B."/>
            <person name="Roux S."/>
            <person name="Palaniappan K."/>
            <person name="Varghese N."/>
            <person name="Mukherjee S."/>
            <person name="Reddy T.B.K."/>
            <person name="Daum C."/>
            <person name="Copeland A."/>
            <person name="Chen I.A."/>
            <person name="Ivanova N.N."/>
            <person name="Kyrpides N.C."/>
            <person name="Shapiro N."/>
            <person name="Eloe-Fadrosh E.A."/>
            <person name="Pietrasiak N."/>
        </authorList>
    </citation>
    <scope>NUCLEOTIDE SEQUENCE</scope>
    <source>
        <strain evidence="2">GSE-NOS-MK-12-04C</strain>
    </source>
</reference>
<proteinExistence type="predicted"/>
<dbReference type="SUPFAM" id="SSF55718">
    <property type="entry name" value="SCP-like"/>
    <property type="match status" value="1"/>
</dbReference>
<dbReference type="Pfam" id="PF13530">
    <property type="entry name" value="SCP2_2"/>
    <property type="match status" value="1"/>
</dbReference>
<dbReference type="InterPro" id="IPR016181">
    <property type="entry name" value="Acyl_CoA_acyltransferase"/>
</dbReference>
<feature type="domain" description="N-acetyltransferase" evidence="1">
    <location>
        <begin position="3"/>
        <end position="150"/>
    </location>
</feature>
<dbReference type="Gene3D" id="3.40.630.30">
    <property type="match status" value="2"/>
</dbReference>
<dbReference type="PANTHER" id="PTHR37817">
    <property type="entry name" value="N-ACETYLTRANSFERASE EIS"/>
    <property type="match status" value="1"/>
</dbReference>
<organism evidence="2 3">
    <name type="scientific">Cyanomargarita calcarea GSE-NOS-MK-12-04C</name>
    <dbReference type="NCBI Taxonomy" id="2839659"/>
    <lineage>
        <taxon>Bacteria</taxon>
        <taxon>Bacillati</taxon>
        <taxon>Cyanobacteriota</taxon>
        <taxon>Cyanophyceae</taxon>
        <taxon>Nostocales</taxon>
        <taxon>Cyanomargaritaceae</taxon>
        <taxon>Cyanomargarita</taxon>
    </lineage>
</organism>
<keyword evidence="2" id="KW-0012">Acyltransferase</keyword>
<dbReference type="InterPro" id="IPR025559">
    <property type="entry name" value="Eis_dom"/>
</dbReference>
<dbReference type="Pfam" id="PF17668">
    <property type="entry name" value="Acetyltransf_17"/>
    <property type="match status" value="1"/>
</dbReference>
<evidence type="ECO:0000313" key="3">
    <source>
        <dbReference type="Proteomes" id="UP000729701"/>
    </source>
</evidence>
<dbReference type="Proteomes" id="UP000729701">
    <property type="component" value="Unassembled WGS sequence"/>
</dbReference>
<name>A0A951QG77_9CYAN</name>
<evidence type="ECO:0000313" key="2">
    <source>
        <dbReference type="EMBL" id="MBW4665869.1"/>
    </source>
</evidence>
<dbReference type="EC" id="2.3.1.-" evidence="2"/>
<dbReference type="PROSITE" id="PS51186">
    <property type="entry name" value="GNAT"/>
    <property type="match status" value="1"/>
</dbReference>
<dbReference type="CDD" id="cd04301">
    <property type="entry name" value="NAT_SF"/>
    <property type="match status" value="1"/>
</dbReference>
<dbReference type="EMBL" id="JAHHGZ010000001">
    <property type="protein sequence ID" value="MBW4665869.1"/>
    <property type="molecule type" value="Genomic_DNA"/>
</dbReference>